<dbReference type="EMBL" id="JANSHE010001733">
    <property type="protein sequence ID" value="KAJ3001347.1"/>
    <property type="molecule type" value="Genomic_DNA"/>
</dbReference>
<comment type="caution">
    <text evidence="1">The sequence shown here is derived from an EMBL/GenBank/DDBJ whole genome shotgun (WGS) entry which is preliminary data.</text>
</comment>
<organism evidence="1 2">
    <name type="scientific">Trametes sanguinea</name>
    <dbReference type="NCBI Taxonomy" id="158606"/>
    <lineage>
        <taxon>Eukaryota</taxon>
        <taxon>Fungi</taxon>
        <taxon>Dikarya</taxon>
        <taxon>Basidiomycota</taxon>
        <taxon>Agaricomycotina</taxon>
        <taxon>Agaricomycetes</taxon>
        <taxon>Polyporales</taxon>
        <taxon>Polyporaceae</taxon>
        <taxon>Trametes</taxon>
    </lineage>
</organism>
<reference evidence="1" key="1">
    <citation type="submission" date="2022-08" db="EMBL/GenBank/DDBJ databases">
        <title>Genome Sequence of Pycnoporus sanguineus.</title>
        <authorList>
            <person name="Buettner E."/>
        </authorList>
    </citation>
    <scope>NUCLEOTIDE SEQUENCE</scope>
    <source>
        <strain evidence="1">CG-C14</strain>
    </source>
</reference>
<keyword evidence="2" id="KW-1185">Reference proteome</keyword>
<evidence type="ECO:0000313" key="2">
    <source>
        <dbReference type="Proteomes" id="UP001144978"/>
    </source>
</evidence>
<protein>
    <submittedName>
        <fullName evidence="1">Uncharacterized protein</fullName>
    </submittedName>
</protein>
<gene>
    <name evidence="1" type="ORF">NUW54_g6486</name>
</gene>
<proteinExistence type="predicted"/>
<accession>A0ACC1PS35</accession>
<name>A0ACC1PS35_9APHY</name>
<dbReference type="Proteomes" id="UP001144978">
    <property type="component" value="Unassembled WGS sequence"/>
</dbReference>
<sequence length="216" mass="24406">MLLQKLFRLMAYLDLQLDKRPPFDVKQALCDDEAEELTDGVKLKQQLGRSILPDDLHRLAVLLEGPIADVYARPSLPQRIIKARPGVVPTEVDSESMSQSYCQVSITKRTNDDIPSSYSISDAGSPGGWHPKKTPRVPVYWVTKRDSRNSTKQAYMCWGNEASIDHFYVKVALVANAKPARERFAEWGIKLSKDGEEEGSARMERTLRRPSKYVAV</sequence>
<evidence type="ECO:0000313" key="1">
    <source>
        <dbReference type="EMBL" id="KAJ3001347.1"/>
    </source>
</evidence>